<protein>
    <submittedName>
        <fullName evidence="10">Major facilitator transporter</fullName>
    </submittedName>
</protein>
<evidence type="ECO:0000313" key="10">
    <source>
        <dbReference type="EMBL" id="SAK71725.1"/>
    </source>
</evidence>
<dbReference type="Pfam" id="PF07690">
    <property type="entry name" value="MFS_1"/>
    <property type="match status" value="1"/>
</dbReference>
<feature type="transmembrane region" description="Helical" evidence="8">
    <location>
        <begin position="357"/>
        <end position="379"/>
    </location>
</feature>
<gene>
    <name evidence="10" type="ORF">AWB82_04365</name>
</gene>
<keyword evidence="2" id="KW-0813">Transport</keyword>
<evidence type="ECO:0000256" key="7">
    <source>
        <dbReference type="ARBA" id="ARBA00023136"/>
    </source>
</evidence>
<dbReference type="InterPro" id="IPR011701">
    <property type="entry name" value="MFS"/>
</dbReference>
<evidence type="ECO:0000256" key="5">
    <source>
        <dbReference type="ARBA" id="ARBA00022847"/>
    </source>
</evidence>
<dbReference type="EMBL" id="FCOJ02000033">
    <property type="protein sequence ID" value="SAK71725.1"/>
    <property type="molecule type" value="Genomic_DNA"/>
</dbReference>
<dbReference type="RefSeq" id="WP_086970891.1">
    <property type="nucleotide sequence ID" value="NZ_FCOJ02000033.1"/>
</dbReference>
<evidence type="ECO:0000256" key="1">
    <source>
        <dbReference type="ARBA" id="ARBA00004651"/>
    </source>
</evidence>
<feature type="domain" description="Major facilitator superfamily (MFS) profile" evidence="9">
    <location>
        <begin position="8"/>
        <end position="410"/>
    </location>
</feature>
<accession>A0A158BNS0</accession>
<keyword evidence="11" id="KW-1185">Reference proteome</keyword>
<dbReference type="STRING" id="1777143.AWB82_04365"/>
<comment type="subcellular location">
    <subcellularLocation>
        <location evidence="1">Cell membrane</location>
        <topology evidence="1">Multi-pass membrane protein</topology>
    </subcellularLocation>
</comment>
<dbReference type="PANTHER" id="PTHR43528">
    <property type="entry name" value="ALPHA-KETOGLUTARATE PERMEASE"/>
    <property type="match status" value="1"/>
</dbReference>
<keyword evidence="4 8" id="KW-0812">Transmembrane</keyword>
<feature type="transmembrane region" description="Helical" evidence="8">
    <location>
        <begin position="35"/>
        <end position="59"/>
    </location>
</feature>
<dbReference type="AlphaFoldDB" id="A0A158BNS0"/>
<feature type="transmembrane region" description="Helical" evidence="8">
    <location>
        <begin position="295"/>
        <end position="313"/>
    </location>
</feature>
<dbReference type="SUPFAM" id="SSF103473">
    <property type="entry name" value="MFS general substrate transporter"/>
    <property type="match status" value="1"/>
</dbReference>
<dbReference type="Proteomes" id="UP000054596">
    <property type="component" value="Unassembled WGS sequence"/>
</dbReference>
<sequence>MTARQRWTILVASTGGALEVFDFVIYGFFARSIGAAFFPPGIGVSGAMLSFAVLAIGYLSRPIGGIVFGRFGDIHGRRIAFLSSAMIAAVATFLIGLLPSYREWGIAASVLLVLLRLIQGLCLGGELPGAVVYAVETARARPGLLCGIVFVAVNLALIGATCVNLALQSALPAIQMDAYGWRIGFLIGGAVGLLSFVIRRKLAESDEYARTIGARQRDSFSALFRRHRVRLLSGVGMCLPVGASSGIFIAYLPSYLQAIHYDHAQITHAQIQYFIAVALCILVASHIGDLVPRRYVFRSGAVLSAVFTPWFFFAITRHSFSLSALYVMAGVVASFANGTFACAIAESFPMDVRFSCVATAMNLGLVTALGLTPLAAHVLEHSFHASPALVTVACAVLAFVASFGMTREQRSASAIDPHIPSQLSERP</sequence>
<keyword evidence="6 8" id="KW-1133">Transmembrane helix</keyword>
<dbReference type="GO" id="GO:0005886">
    <property type="term" value="C:plasma membrane"/>
    <property type="evidence" value="ECO:0007669"/>
    <property type="project" value="UniProtKB-SubCell"/>
</dbReference>
<dbReference type="PROSITE" id="PS50850">
    <property type="entry name" value="MFS"/>
    <property type="match status" value="1"/>
</dbReference>
<dbReference type="InterPro" id="IPR005828">
    <property type="entry name" value="MFS_sugar_transport-like"/>
</dbReference>
<evidence type="ECO:0000313" key="11">
    <source>
        <dbReference type="Proteomes" id="UP000054596"/>
    </source>
</evidence>
<keyword evidence="3" id="KW-1003">Cell membrane</keyword>
<dbReference type="PANTHER" id="PTHR43528:SF1">
    <property type="entry name" value="ALPHA-KETOGLUTARATE PERMEASE"/>
    <property type="match status" value="1"/>
</dbReference>
<evidence type="ECO:0000256" key="3">
    <source>
        <dbReference type="ARBA" id="ARBA00022475"/>
    </source>
</evidence>
<dbReference type="InterPro" id="IPR020846">
    <property type="entry name" value="MFS_dom"/>
</dbReference>
<feature type="transmembrane region" description="Helical" evidence="8">
    <location>
        <begin position="179"/>
        <end position="198"/>
    </location>
</feature>
<feature type="transmembrane region" description="Helical" evidence="8">
    <location>
        <begin position="271"/>
        <end position="288"/>
    </location>
</feature>
<feature type="transmembrane region" description="Helical" evidence="8">
    <location>
        <begin position="144"/>
        <end position="167"/>
    </location>
</feature>
<feature type="transmembrane region" description="Helical" evidence="8">
    <location>
        <begin position="79"/>
        <end position="98"/>
    </location>
</feature>
<evidence type="ECO:0000256" key="2">
    <source>
        <dbReference type="ARBA" id="ARBA00022448"/>
    </source>
</evidence>
<organism evidence="10 11">
    <name type="scientific">Caballeronia glebae</name>
    <dbReference type="NCBI Taxonomy" id="1777143"/>
    <lineage>
        <taxon>Bacteria</taxon>
        <taxon>Pseudomonadati</taxon>
        <taxon>Pseudomonadota</taxon>
        <taxon>Betaproteobacteria</taxon>
        <taxon>Burkholderiales</taxon>
        <taxon>Burkholderiaceae</taxon>
        <taxon>Caballeronia</taxon>
    </lineage>
</organism>
<evidence type="ECO:0000259" key="9">
    <source>
        <dbReference type="PROSITE" id="PS50850"/>
    </source>
</evidence>
<reference evidence="10" key="1">
    <citation type="submission" date="2016-01" db="EMBL/GenBank/DDBJ databases">
        <authorList>
            <person name="Peeters C."/>
        </authorList>
    </citation>
    <scope>NUCLEOTIDE SEQUENCE [LARGE SCALE GENOMIC DNA]</scope>
    <source>
        <strain evidence="10">LMG 29325</strain>
    </source>
</reference>
<dbReference type="OrthoDB" id="6766492at2"/>
<keyword evidence="5" id="KW-0769">Symport</keyword>
<evidence type="ECO:0000256" key="4">
    <source>
        <dbReference type="ARBA" id="ARBA00022692"/>
    </source>
</evidence>
<keyword evidence="7 8" id="KW-0472">Membrane</keyword>
<comment type="caution">
    <text evidence="10">The sequence shown here is derived from an EMBL/GenBank/DDBJ whole genome shotgun (WGS) entry which is preliminary data.</text>
</comment>
<dbReference type="Pfam" id="PF00083">
    <property type="entry name" value="Sugar_tr"/>
    <property type="match status" value="1"/>
</dbReference>
<name>A0A158BNS0_9BURK</name>
<feature type="transmembrane region" description="Helical" evidence="8">
    <location>
        <begin position="231"/>
        <end position="251"/>
    </location>
</feature>
<feature type="transmembrane region" description="Helical" evidence="8">
    <location>
        <begin position="385"/>
        <end position="405"/>
    </location>
</feature>
<dbReference type="InterPro" id="IPR036259">
    <property type="entry name" value="MFS_trans_sf"/>
</dbReference>
<dbReference type="Gene3D" id="1.20.1250.20">
    <property type="entry name" value="MFS general substrate transporter like domains"/>
    <property type="match status" value="2"/>
</dbReference>
<dbReference type="InterPro" id="IPR051084">
    <property type="entry name" value="H+-coupled_symporters"/>
</dbReference>
<feature type="transmembrane region" description="Helical" evidence="8">
    <location>
        <begin position="7"/>
        <end position="29"/>
    </location>
</feature>
<proteinExistence type="predicted"/>
<evidence type="ECO:0000256" key="6">
    <source>
        <dbReference type="ARBA" id="ARBA00022989"/>
    </source>
</evidence>
<dbReference type="GO" id="GO:0015293">
    <property type="term" value="F:symporter activity"/>
    <property type="evidence" value="ECO:0007669"/>
    <property type="project" value="UniProtKB-KW"/>
</dbReference>
<feature type="transmembrane region" description="Helical" evidence="8">
    <location>
        <begin position="325"/>
        <end position="345"/>
    </location>
</feature>
<evidence type="ECO:0000256" key="8">
    <source>
        <dbReference type="SAM" id="Phobius"/>
    </source>
</evidence>